<evidence type="ECO:0000313" key="2">
    <source>
        <dbReference type="EMBL" id="MDQ0178122.1"/>
    </source>
</evidence>
<dbReference type="EMBL" id="JAUSTT010000034">
    <property type="protein sequence ID" value="MDQ0178122.1"/>
    <property type="molecule type" value="Genomic_DNA"/>
</dbReference>
<feature type="transmembrane region" description="Helical" evidence="1">
    <location>
        <begin position="6"/>
        <end position="27"/>
    </location>
</feature>
<keyword evidence="1" id="KW-0472">Membrane</keyword>
<keyword evidence="1" id="KW-0812">Transmembrane</keyword>
<organism evidence="2 3">
    <name type="scientific">Bacillus chungangensis</name>
    <dbReference type="NCBI Taxonomy" id="587633"/>
    <lineage>
        <taxon>Bacteria</taxon>
        <taxon>Bacillati</taxon>
        <taxon>Bacillota</taxon>
        <taxon>Bacilli</taxon>
        <taxon>Bacillales</taxon>
        <taxon>Bacillaceae</taxon>
        <taxon>Bacillus</taxon>
    </lineage>
</organism>
<reference evidence="2 3" key="1">
    <citation type="submission" date="2023-07" db="EMBL/GenBank/DDBJ databases">
        <title>Genomic Encyclopedia of Type Strains, Phase IV (KMG-IV): sequencing the most valuable type-strain genomes for metagenomic binning, comparative biology and taxonomic classification.</title>
        <authorList>
            <person name="Goeker M."/>
        </authorList>
    </citation>
    <scope>NUCLEOTIDE SEQUENCE [LARGE SCALE GENOMIC DNA]</scope>
    <source>
        <strain evidence="2 3">DSM 23837</strain>
    </source>
</reference>
<accession>A0ABT9WY17</accession>
<name>A0ABT9WY17_9BACI</name>
<keyword evidence="3" id="KW-1185">Reference proteome</keyword>
<evidence type="ECO:0000313" key="3">
    <source>
        <dbReference type="Proteomes" id="UP001223586"/>
    </source>
</evidence>
<keyword evidence="1" id="KW-1133">Transmembrane helix</keyword>
<dbReference type="RefSeq" id="WP_307232683.1">
    <property type="nucleotide sequence ID" value="NZ_JAUSTT010000034.1"/>
</dbReference>
<dbReference type="Proteomes" id="UP001223586">
    <property type="component" value="Unassembled WGS sequence"/>
</dbReference>
<proteinExistence type="predicted"/>
<gene>
    <name evidence="2" type="ORF">J2S08_004025</name>
</gene>
<comment type="caution">
    <text evidence="2">The sequence shown here is derived from an EMBL/GenBank/DDBJ whole genome shotgun (WGS) entry which is preliminary data.</text>
</comment>
<evidence type="ECO:0000256" key="1">
    <source>
        <dbReference type="SAM" id="Phobius"/>
    </source>
</evidence>
<sequence length="47" mass="5546">MGGITFLLFYLIPIMFIVWTVLKVINLQKESNELLKKIYNQLNSKDD</sequence>
<protein>
    <submittedName>
        <fullName evidence="2">Uncharacterized protein</fullName>
    </submittedName>
</protein>